<evidence type="ECO:0000313" key="2">
    <source>
        <dbReference type="EMBL" id="PKU84747.1"/>
    </source>
</evidence>
<dbReference type="AlphaFoldDB" id="A0A2I0X9Y7"/>
<dbReference type="EMBL" id="KZ502032">
    <property type="protein sequence ID" value="PKU84747.1"/>
    <property type="molecule type" value="Genomic_DNA"/>
</dbReference>
<feature type="region of interest" description="Disordered" evidence="1">
    <location>
        <begin position="61"/>
        <end position="83"/>
    </location>
</feature>
<organism evidence="2 3">
    <name type="scientific">Dendrobium catenatum</name>
    <dbReference type="NCBI Taxonomy" id="906689"/>
    <lineage>
        <taxon>Eukaryota</taxon>
        <taxon>Viridiplantae</taxon>
        <taxon>Streptophyta</taxon>
        <taxon>Embryophyta</taxon>
        <taxon>Tracheophyta</taxon>
        <taxon>Spermatophyta</taxon>
        <taxon>Magnoliopsida</taxon>
        <taxon>Liliopsida</taxon>
        <taxon>Asparagales</taxon>
        <taxon>Orchidaceae</taxon>
        <taxon>Epidendroideae</taxon>
        <taxon>Malaxideae</taxon>
        <taxon>Dendrobiinae</taxon>
        <taxon>Dendrobium</taxon>
    </lineage>
</organism>
<reference evidence="2 3" key="2">
    <citation type="journal article" date="2017" name="Nature">
        <title>The Apostasia genome and the evolution of orchids.</title>
        <authorList>
            <person name="Zhang G.Q."/>
            <person name="Liu K.W."/>
            <person name="Li Z."/>
            <person name="Lohaus R."/>
            <person name="Hsiao Y.Y."/>
            <person name="Niu S.C."/>
            <person name="Wang J.Y."/>
            <person name="Lin Y.C."/>
            <person name="Xu Q."/>
            <person name="Chen L.J."/>
            <person name="Yoshida K."/>
            <person name="Fujiwara S."/>
            <person name="Wang Z.W."/>
            <person name="Zhang Y.Q."/>
            <person name="Mitsuda N."/>
            <person name="Wang M."/>
            <person name="Liu G.H."/>
            <person name="Pecoraro L."/>
            <person name="Huang H.X."/>
            <person name="Xiao X.J."/>
            <person name="Lin M."/>
            <person name="Wu X.Y."/>
            <person name="Wu W.L."/>
            <person name="Chen Y.Y."/>
            <person name="Chang S.B."/>
            <person name="Sakamoto S."/>
            <person name="Ohme-Takagi M."/>
            <person name="Yagi M."/>
            <person name="Zeng S.J."/>
            <person name="Shen C.Y."/>
            <person name="Yeh C.M."/>
            <person name="Luo Y.B."/>
            <person name="Tsai W.C."/>
            <person name="Van de Peer Y."/>
            <person name="Liu Z.J."/>
        </authorList>
    </citation>
    <scope>NUCLEOTIDE SEQUENCE [LARGE SCALE GENOMIC DNA]</scope>
    <source>
        <tissue evidence="2">The whole plant</tissue>
    </source>
</reference>
<accession>A0A2I0X9Y7</accession>
<dbReference type="Proteomes" id="UP000233837">
    <property type="component" value="Unassembled WGS sequence"/>
</dbReference>
<proteinExistence type="predicted"/>
<protein>
    <submittedName>
        <fullName evidence="2">Uncharacterized protein</fullName>
    </submittedName>
</protein>
<gene>
    <name evidence="2" type="ORF">MA16_Dca008157</name>
</gene>
<name>A0A2I0X9Y7_9ASPA</name>
<reference evidence="2 3" key="1">
    <citation type="journal article" date="2016" name="Sci. Rep.">
        <title>The Dendrobium catenatum Lindl. genome sequence provides insights into polysaccharide synthase, floral development and adaptive evolution.</title>
        <authorList>
            <person name="Zhang G.Q."/>
            <person name="Xu Q."/>
            <person name="Bian C."/>
            <person name="Tsai W.C."/>
            <person name="Yeh C.M."/>
            <person name="Liu K.W."/>
            <person name="Yoshida K."/>
            <person name="Zhang L.S."/>
            <person name="Chang S.B."/>
            <person name="Chen F."/>
            <person name="Shi Y."/>
            <person name="Su Y.Y."/>
            <person name="Zhang Y.Q."/>
            <person name="Chen L.J."/>
            <person name="Yin Y."/>
            <person name="Lin M."/>
            <person name="Huang H."/>
            <person name="Deng H."/>
            <person name="Wang Z.W."/>
            <person name="Zhu S.L."/>
            <person name="Zhao X."/>
            <person name="Deng C."/>
            <person name="Niu S.C."/>
            <person name="Huang J."/>
            <person name="Wang M."/>
            <person name="Liu G.H."/>
            <person name="Yang H.J."/>
            <person name="Xiao X.J."/>
            <person name="Hsiao Y.Y."/>
            <person name="Wu W.L."/>
            <person name="Chen Y.Y."/>
            <person name="Mitsuda N."/>
            <person name="Ohme-Takagi M."/>
            <person name="Luo Y.B."/>
            <person name="Van de Peer Y."/>
            <person name="Liu Z.J."/>
        </authorList>
    </citation>
    <scope>NUCLEOTIDE SEQUENCE [LARGE SCALE GENOMIC DNA]</scope>
    <source>
        <tissue evidence="2">The whole plant</tissue>
    </source>
</reference>
<evidence type="ECO:0000256" key="1">
    <source>
        <dbReference type="SAM" id="MobiDB-lite"/>
    </source>
</evidence>
<keyword evidence="3" id="KW-1185">Reference proteome</keyword>
<evidence type="ECO:0000313" key="3">
    <source>
        <dbReference type="Proteomes" id="UP000233837"/>
    </source>
</evidence>
<sequence length="83" mass="9170">MRQNTSNSPSTIESQSLQTSIIETEPSSLSQPANQNKEAKTIYNKLNKLRRKFLLTKASSLHCQHTDHDGNNGCPNGDAVDND</sequence>
<feature type="region of interest" description="Disordered" evidence="1">
    <location>
        <begin position="1"/>
        <end position="36"/>
    </location>
</feature>